<keyword evidence="4" id="KW-1185">Reference proteome</keyword>
<dbReference type="InterPro" id="IPR008862">
    <property type="entry name" value="Tcp11"/>
</dbReference>
<dbReference type="GeneID" id="6007016"/>
<evidence type="ECO:0000313" key="3">
    <source>
        <dbReference type="EMBL" id="EAU91202.2"/>
    </source>
</evidence>
<dbReference type="OMA" id="MNTHEAD"/>
<accession>A8N6W5</accession>
<dbReference type="Proteomes" id="UP000001861">
    <property type="component" value="Unassembled WGS sequence"/>
</dbReference>
<comment type="caution">
    <text evidence="3">The sequence shown here is derived from an EMBL/GenBank/DDBJ whole genome shotgun (WGS) entry which is preliminary data.</text>
</comment>
<dbReference type="Pfam" id="PF05794">
    <property type="entry name" value="Tcp11"/>
    <property type="match status" value="1"/>
</dbReference>
<dbReference type="RefSeq" id="XP_001830571.2">
    <property type="nucleotide sequence ID" value="XM_001830519.2"/>
</dbReference>
<dbReference type="HOGENOM" id="CLU_011749_0_0_1"/>
<dbReference type="AlphaFoldDB" id="A8N6W5"/>
<feature type="compositionally biased region" description="Polar residues" evidence="2">
    <location>
        <begin position="313"/>
        <end position="327"/>
    </location>
</feature>
<comment type="similarity">
    <text evidence="1">Belongs to the TCP11 family.</text>
</comment>
<dbReference type="eggNOG" id="ENOG502SHUF">
    <property type="taxonomic scope" value="Eukaryota"/>
</dbReference>
<protein>
    <submittedName>
        <fullName evidence="3">Uncharacterized protein</fullName>
    </submittedName>
</protein>
<reference evidence="3 4" key="1">
    <citation type="journal article" date="2010" name="Proc. Natl. Acad. Sci. U.S.A.">
        <title>Insights into evolution of multicellular fungi from the assembled chromosomes of the mushroom Coprinopsis cinerea (Coprinus cinereus).</title>
        <authorList>
            <person name="Stajich J.E."/>
            <person name="Wilke S.K."/>
            <person name="Ahren D."/>
            <person name="Au C.H."/>
            <person name="Birren B.W."/>
            <person name="Borodovsky M."/>
            <person name="Burns C."/>
            <person name="Canback B."/>
            <person name="Casselton L.A."/>
            <person name="Cheng C.K."/>
            <person name="Deng J."/>
            <person name="Dietrich F.S."/>
            <person name="Fargo D.C."/>
            <person name="Farman M.L."/>
            <person name="Gathman A.C."/>
            <person name="Goldberg J."/>
            <person name="Guigo R."/>
            <person name="Hoegger P.J."/>
            <person name="Hooker J.B."/>
            <person name="Huggins A."/>
            <person name="James T.Y."/>
            <person name="Kamada T."/>
            <person name="Kilaru S."/>
            <person name="Kodira C."/>
            <person name="Kues U."/>
            <person name="Kupfer D."/>
            <person name="Kwan H.S."/>
            <person name="Lomsadze A."/>
            <person name="Li W."/>
            <person name="Lilly W.W."/>
            <person name="Ma L.J."/>
            <person name="Mackey A.J."/>
            <person name="Manning G."/>
            <person name="Martin F."/>
            <person name="Muraguchi H."/>
            <person name="Natvig D.O."/>
            <person name="Palmerini H."/>
            <person name="Ramesh M.A."/>
            <person name="Rehmeyer C.J."/>
            <person name="Roe B.A."/>
            <person name="Shenoy N."/>
            <person name="Stanke M."/>
            <person name="Ter-Hovhannisyan V."/>
            <person name="Tunlid A."/>
            <person name="Velagapudi R."/>
            <person name="Vision T.J."/>
            <person name="Zeng Q."/>
            <person name="Zolan M.E."/>
            <person name="Pukkila P.J."/>
        </authorList>
    </citation>
    <scope>NUCLEOTIDE SEQUENCE [LARGE SCALE GENOMIC DNA]</scope>
    <source>
        <strain evidence="4">Okayama-7 / 130 / ATCC MYA-4618 / FGSC 9003</strain>
    </source>
</reference>
<dbReference type="KEGG" id="cci:CC1G_06837"/>
<gene>
    <name evidence="3" type="ORF">CC1G_06837</name>
</gene>
<sequence>MASAPFQNGMRSVLPLELVESLDHAYFLHLLATQPEKVVPPGKSLLSMLLHAQLAASKSAPGDPQPLLERVKEVAHKAFWDEAVESLSDPSPAIQLPRLKRLYNDLYDALKPIFPPDHRVILTLRAPLAPSSSPLHSTLAFLKELLLALKERCAPVRDKDIDELYHRLDEWHDIRLDHDDEPGTNPSSSSPLARLIAETMKSIVSLAEVMNTDLNTAILSTMPEDEVKGMVYRKAKQQERDLVLRLWSSNQEPEGQLLREKWRTWVDELPQSEEARYGTVSPETRWIPRLMMALESDVAVSCPLSPAAPSNPPEQNENPGSNATNELPPQFLFASRALFTVQNCVQALAIAAALRILSGLPVPKKGEVNEGTPALTFMDRVWTLLKLEIDAEESDKESTPDGGTKLVNLADEVIHVRRLASAPKPVDLDEEMRLRQLVDRTLRVKDPVFVLLRRRLVEAVGRQLLEQFTAPTPAGIDQLPSVMKTGRGVPGERAFKRARLRASDPDAVLPPYAHNLSEKNIPSFVIKGFEDPVLVKAIPEVFMTTLGCTQWVATVWGDLV</sequence>
<evidence type="ECO:0000313" key="4">
    <source>
        <dbReference type="Proteomes" id="UP000001861"/>
    </source>
</evidence>
<name>A8N6W5_COPC7</name>
<evidence type="ECO:0000256" key="2">
    <source>
        <dbReference type="SAM" id="MobiDB-lite"/>
    </source>
</evidence>
<evidence type="ECO:0000256" key="1">
    <source>
        <dbReference type="ARBA" id="ARBA00010954"/>
    </source>
</evidence>
<dbReference type="InParanoid" id="A8N6W5"/>
<dbReference type="VEuPathDB" id="FungiDB:CC1G_06837"/>
<organism evidence="3 4">
    <name type="scientific">Coprinopsis cinerea (strain Okayama-7 / 130 / ATCC MYA-4618 / FGSC 9003)</name>
    <name type="common">Inky cap fungus</name>
    <name type="synonym">Hormographiella aspergillata</name>
    <dbReference type="NCBI Taxonomy" id="240176"/>
    <lineage>
        <taxon>Eukaryota</taxon>
        <taxon>Fungi</taxon>
        <taxon>Dikarya</taxon>
        <taxon>Basidiomycota</taxon>
        <taxon>Agaricomycotina</taxon>
        <taxon>Agaricomycetes</taxon>
        <taxon>Agaricomycetidae</taxon>
        <taxon>Agaricales</taxon>
        <taxon>Agaricineae</taxon>
        <taxon>Psathyrellaceae</taxon>
        <taxon>Coprinopsis</taxon>
    </lineage>
</organism>
<feature type="region of interest" description="Disordered" evidence="2">
    <location>
        <begin position="303"/>
        <end position="327"/>
    </location>
</feature>
<dbReference type="OrthoDB" id="276323at2759"/>
<proteinExistence type="inferred from homology"/>
<dbReference type="EMBL" id="AACS02000003">
    <property type="protein sequence ID" value="EAU91202.2"/>
    <property type="molecule type" value="Genomic_DNA"/>
</dbReference>